<evidence type="ECO:0000313" key="2">
    <source>
        <dbReference type="EMBL" id="GGK40465.1"/>
    </source>
</evidence>
<reference evidence="2 3" key="1">
    <citation type="journal article" date="2014" name="Int. J. Syst. Evol. Microbiol.">
        <title>Complete genome sequence of Corynebacterium casei LMG S-19264T (=DSM 44701T), isolated from a smear-ripened cheese.</title>
        <authorList>
            <consortium name="US DOE Joint Genome Institute (JGI-PGF)"/>
            <person name="Walter F."/>
            <person name="Albersmeier A."/>
            <person name="Kalinowski J."/>
            <person name="Ruckert C."/>
        </authorList>
    </citation>
    <scope>NUCLEOTIDE SEQUENCE [LARGE SCALE GENOMIC DNA]</scope>
    <source>
        <strain evidence="2 3">CGMCC 1.9161</strain>
    </source>
</reference>
<sequence length="176" mass="18882">MIRYALACSSGHSFESWFPSSDAYEEQVVRGLVTCPVCGTAHVEKRIMAPSVARTDRATPRATDADETATPAPSPAPGPAPAAAASVPVPAPPPEAMALLGEAQREMREALRRFRAHIESTAENVGRNFPDEARRIHAGDAPERVIMGEANREEVAELLEEGVPIAPLPILPDERN</sequence>
<evidence type="ECO:0008006" key="4">
    <source>
        <dbReference type="Google" id="ProtNLM"/>
    </source>
</evidence>
<gene>
    <name evidence="2" type="ORF">GCM10011322_29530</name>
</gene>
<dbReference type="AlphaFoldDB" id="A0A917V5G6"/>
<protein>
    <recommendedName>
        <fullName evidence="4">DUF1178 family protein</fullName>
    </recommendedName>
</protein>
<evidence type="ECO:0000256" key="1">
    <source>
        <dbReference type="SAM" id="MobiDB-lite"/>
    </source>
</evidence>
<dbReference type="RefSeq" id="WP_188913986.1">
    <property type="nucleotide sequence ID" value="NZ_BMMF01000008.1"/>
</dbReference>
<feature type="region of interest" description="Disordered" evidence="1">
    <location>
        <begin position="49"/>
        <end position="95"/>
    </location>
</feature>
<dbReference type="PIRSF" id="PIRSF032131">
    <property type="entry name" value="UCP032131"/>
    <property type="match status" value="1"/>
</dbReference>
<comment type="caution">
    <text evidence="2">The sequence shown here is derived from an EMBL/GenBank/DDBJ whole genome shotgun (WGS) entry which is preliminary data.</text>
</comment>
<dbReference type="EMBL" id="BMMF01000008">
    <property type="protein sequence ID" value="GGK40465.1"/>
    <property type="molecule type" value="Genomic_DNA"/>
</dbReference>
<keyword evidence="3" id="KW-1185">Reference proteome</keyword>
<dbReference type="InterPro" id="IPR009562">
    <property type="entry name" value="DUF1178"/>
</dbReference>
<accession>A0A917V5G6</accession>
<proteinExistence type="predicted"/>
<dbReference type="Proteomes" id="UP000600449">
    <property type="component" value="Unassembled WGS sequence"/>
</dbReference>
<organism evidence="2 3">
    <name type="scientific">Salinarimonas ramus</name>
    <dbReference type="NCBI Taxonomy" id="690164"/>
    <lineage>
        <taxon>Bacteria</taxon>
        <taxon>Pseudomonadati</taxon>
        <taxon>Pseudomonadota</taxon>
        <taxon>Alphaproteobacteria</taxon>
        <taxon>Hyphomicrobiales</taxon>
        <taxon>Salinarimonadaceae</taxon>
        <taxon>Salinarimonas</taxon>
    </lineage>
</organism>
<name>A0A917V5G6_9HYPH</name>
<dbReference type="Pfam" id="PF06676">
    <property type="entry name" value="DUF1178"/>
    <property type="match status" value="1"/>
</dbReference>
<evidence type="ECO:0000313" key="3">
    <source>
        <dbReference type="Proteomes" id="UP000600449"/>
    </source>
</evidence>